<evidence type="ECO:0000259" key="6">
    <source>
        <dbReference type="PROSITE" id="PS50048"/>
    </source>
</evidence>
<evidence type="ECO:0000256" key="5">
    <source>
        <dbReference type="SAM" id="MobiDB-lite"/>
    </source>
</evidence>
<reference evidence="7 8" key="1">
    <citation type="submission" date="2015-02" db="EMBL/GenBank/DDBJ databases">
        <title>Draft genome sequence of Aspergillus parasiticus SU-1.</title>
        <authorList>
            <person name="Yu J."/>
            <person name="Fedorova N."/>
            <person name="Yin Y."/>
            <person name="Losada L."/>
            <person name="Zafar N."/>
            <person name="Taujale R."/>
            <person name="Ehrlich K.C."/>
            <person name="Bhatnagar D."/>
            <person name="Cleveland T.E."/>
            <person name="Bennett J.W."/>
            <person name="Nierman W.C."/>
        </authorList>
    </citation>
    <scope>NUCLEOTIDE SEQUENCE [LARGE SCALE GENOMIC DNA]</scope>
    <source>
        <strain evidence="8">ATCC 56775 / NRRL 5862 / SRRC 143 / SU-1</strain>
    </source>
</reference>
<dbReference type="SMART" id="SM00066">
    <property type="entry name" value="GAL4"/>
    <property type="match status" value="1"/>
</dbReference>
<dbReference type="PANTHER" id="PTHR47657:SF11">
    <property type="entry name" value="FINGER DOMAIN PROTEIN, PUTATIVE (AFU_ORTHOLOGUE AFUA_1G01650)-RELATED"/>
    <property type="match status" value="1"/>
</dbReference>
<dbReference type="CDD" id="cd00067">
    <property type="entry name" value="GAL4"/>
    <property type="match status" value="1"/>
</dbReference>
<dbReference type="PROSITE" id="PS50048">
    <property type="entry name" value="ZN2_CY6_FUNGAL_2"/>
    <property type="match status" value="1"/>
</dbReference>
<dbReference type="AlphaFoldDB" id="A0A0F0IIY1"/>
<protein>
    <submittedName>
        <fullName evidence="7">GAL4-like ZnII2Cys6 or C6 zinc binuclear cluster DNA-binding domain protein</fullName>
    </submittedName>
</protein>
<dbReference type="InterPro" id="IPR036864">
    <property type="entry name" value="Zn2-C6_fun-type_DNA-bd_sf"/>
</dbReference>
<feature type="region of interest" description="Disordered" evidence="5">
    <location>
        <begin position="1"/>
        <end position="29"/>
    </location>
</feature>
<dbReference type="PROSITE" id="PS00463">
    <property type="entry name" value="ZN2_CY6_FUNGAL_1"/>
    <property type="match status" value="1"/>
</dbReference>
<evidence type="ECO:0000256" key="3">
    <source>
        <dbReference type="ARBA" id="ARBA00023163"/>
    </source>
</evidence>
<organism evidence="7 8">
    <name type="scientific">Aspergillus parasiticus (strain ATCC 56775 / NRRL 5862 / SRRC 143 / SU-1)</name>
    <dbReference type="NCBI Taxonomy" id="1403190"/>
    <lineage>
        <taxon>Eukaryota</taxon>
        <taxon>Fungi</taxon>
        <taxon>Dikarya</taxon>
        <taxon>Ascomycota</taxon>
        <taxon>Pezizomycotina</taxon>
        <taxon>Eurotiomycetes</taxon>
        <taxon>Eurotiomycetidae</taxon>
        <taxon>Eurotiales</taxon>
        <taxon>Aspergillaceae</taxon>
        <taxon>Aspergillus</taxon>
        <taxon>Aspergillus subgen. Circumdati</taxon>
    </lineage>
</organism>
<accession>A0A0F0IIY1</accession>
<dbReference type="GO" id="GO:0008270">
    <property type="term" value="F:zinc ion binding"/>
    <property type="evidence" value="ECO:0007669"/>
    <property type="project" value="InterPro"/>
</dbReference>
<evidence type="ECO:0000313" key="7">
    <source>
        <dbReference type="EMBL" id="KJK65818.1"/>
    </source>
</evidence>
<dbReference type="Pfam" id="PF00172">
    <property type="entry name" value="Zn_clus"/>
    <property type="match status" value="1"/>
</dbReference>
<dbReference type="GO" id="GO:0003677">
    <property type="term" value="F:DNA binding"/>
    <property type="evidence" value="ECO:0007669"/>
    <property type="project" value="UniProtKB-KW"/>
</dbReference>
<sequence>MSRPHSQPQQRTEISRAMAVKSGKQKDVATPRLRLRKAHQKSRKGCRNCKLRRVKCDEVQPSCHQCTVYGVLCNYGPDTPDLQMAREMEDPAVISADATTTLELTREDRHQLISFEKSGTLVTIATVHHKEVLQLACLNPYLMHAILAIGAMHNRHRVTPAPRGPSSFESYHVSQCAALLSRKLSQALRAEDRDPLWMTSTLLGIISTSSIPCLTPEEAWPLKSSDTSDLEWLRMAEGKMAVWRLVDPLRPNSLFRYMADEYTQIATLQYNSVLVPGHQSVLYSCAYAFTTAR</sequence>
<dbReference type="GO" id="GO:0009893">
    <property type="term" value="P:positive regulation of metabolic process"/>
    <property type="evidence" value="ECO:0007669"/>
    <property type="project" value="UniProtKB-ARBA"/>
</dbReference>
<dbReference type="InterPro" id="IPR001138">
    <property type="entry name" value="Zn2Cys6_DnaBD"/>
</dbReference>
<evidence type="ECO:0000256" key="1">
    <source>
        <dbReference type="ARBA" id="ARBA00023015"/>
    </source>
</evidence>
<keyword evidence="4" id="KW-0539">Nucleus</keyword>
<evidence type="ECO:0000256" key="4">
    <source>
        <dbReference type="ARBA" id="ARBA00023242"/>
    </source>
</evidence>
<dbReference type="STRING" id="1403190.A0A0F0IIY1"/>
<name>A0A0F0IIY1_ASPPU</name>
<gene>
    <name evidence="7" type="ORF">P875_00022108</name>
</gene>
<keyword evidence="2 7" id="KW-0238">DNA-binding</keyword>
<dbReference type="Proteomes" id="UP000033540">
    <property type="component" value="Unassembled WGS sequence"/>
</dbReference>
<keyword evidence="1" id="KW-0805">Transcription regulation</keyword>
<dbReference type="OrthoDB" id="3031538at2759"/>
<dbReference type="SUPFAM" id="SSF57701">
    <property type="entry name" value="Zn2/Cys6 DNA-binding domain"/>
    <property type="match status" value="1"/>
</dbReference>
<dbReference type="Gene3D" id="4.10.240.10">
    <property type="entry name" value="Zn(2)-C6 fungal-type DNA-binding domain"/>
    <property type="match status" value="1"/>
</dbReference>
<dbReference type="InterPro" id="IPR052400">
    <property type="entry name" value="Zn2-C6_fungal_TF"/>
</dbReference>
<feature type="compositionally biased region" description="Polar residues" evidence="5">
    <location>
        <begin position="1"/>
        <end position="12"/>
    </location>
</feature>
<dbReference type="GO" id="GO:0000981">
    <property type="term" value="F:DNA-binding transcription factor activity, RNA polymerase II-specific"/>
    <property type="evidence" value="ECO:0007669"/>
    <property type="project" value="InterPro"/>
</dbReference>
<feature type="domain" description="Zn(2)-C6 fungal-type" evidence="6">
    <location>
        <begin position="45"/>
        <end position="75"/>
    </location>
</feature>
<dbReference type="PANTHER" id="PTHR47657">
    <property type="entry name" value="STEROL REGULATORY ELEMENT-BINDING PROTEIN ECM22"/>
    <property type="match status" value="1"/>
</dbReference>
<evidence type="ECO:0000313" key="8">
    <source>
        <dbReference type="Proteomes" id="UP000033540"/>
    </source>
</evidence>
<keyword evidence="3" id="KW-0804">Transcription</keyword>
<dbReference type="EMBL" id="JZEE01000335">
    <property type="protein sequence ID" value="KJK65818.1"/>
    <property type="molecule type" value="Genomic_DNA"/>
</dbReference>
<comment type="caution">
    <text evidence="7">The sequence shown here is derived from an EMBL/GenBank/DDBJ whole genome shotgun (WGS) entry which is preliminary data.</text>
</comment>
<proteinExistence type="predicted"/>
<evidence type="ECO:0000256" key="2">
    <source>
        <dbReference type="ARBA" id="ARBA00023125"/>
    </source>
</evidence>